<name>A0A9D2BUA7_9FIRM</name>
<sequence length="363" mass="39999">MQVKRCEYNPLLTPADVKPSRPDFRVDGVFNCGVARYDGQTILLCRVAESAASADPDELLVPVVVARGGQDVIDVVRYRKSACPQLDFSDSRRVCRIEADGHVGPTVNLTSLSHLRVARSRDGVHFTIDDHPSILPTAAEDGWGMEDPRITQIGDVYYINYTSVTPNGPATSLLSTRDFATFVRHGVIFAPENKDVTIFPQKVGGMYLAFNRPVPKAFGAPEMWLAKSPDLLHWGEQKHFCGLSDDPARWDNGRIGGGAVPILTERGWLKIYHAADRSNRYCLGAFLLDAEDPSRILARTREPILQPEAPYETDGFFGNVVFTCGCLLEGDTVVIYYGAADDKICRADIALQQILDAMDPVQG</sequence>
<dbReference type="GO" id="GO:0016787">
    <property type="term" value="F:hydrolase activity"/>
    <property type="evidence" value="ECO:0007669"/>
    <property type="project" value="UniProtKB-KW"/>
</dbReference>
<dbReference type="Proteomes" id="UP000886751">
    <property type="component" value="Unassembled WGS sequence"/>
</dbReference>
<dbReference type="Pfam" id="PF04041">
    <property type="entry name" value="Glyco_hydro_130"/>
    <property type="match status" value="1"/>
</dbReference>
<keyword evidence="2" id="KW-0808">Transferase</keyword>
<keyword evidence="1" id="KW-0328">Glycosyltransferase</keyword>
<dbReference type="PIRSF" id="PIRSF016202">
    <property type="entry name" value="PH1107"/>
    <property type="match status" value="1"/>
</dbReference>
<protein>
    <submittedName>
        <fullName evidence="4">Glycoside hydrolase family 130 protein</fullName>
    </submittedName>
</protein>
<reference evidence="4" key="2">
    <citation type="submission" date="2021-04" db="EMBL/GenBank/DDBJ databases">
        <authorList>
            <person name="Gilroy R."/>
        </authorList>
    </citation>
    <scope>NUCLEOTIDE SEQUENCE</scope>
    <source>
        <strain evidence="4">ChiHecec2B26-7398</strain>
    </source>
</reference>
<dbReference type="PANTHER" id="PTHR34106:SF5">
    <property type="entry name" value="GLYCOSIDASE"/>
    <property type="match status" value="1"/>
</dbReference>
<comment type="caution">
    <text evidence="4">The sequence shown here is derived from an EMBL/GenBank/DDBJ whole genome shotgun (WGS) entry which is preliminary data.</text>
</comment>
<dbReference type="InterPro" id="IPR007184">
    <property type="entry name" value="Mannoside_phosphorylase"/>
</dbReference>
<evidence type="ECO:0000256" key="3">
    <source>
        <dbReference type="ARBA" id="ARBA00024356"/>
    </source>
</evidence>
<keyword evidence="4" id="KW-0378">Hydrolase</keyword>
<evidence type="ECO:0000256" key="1">
    <source>
        <dbReference type="ARBA" id="ARBA00022676"/>
    </source>
</evidence>
<dbReference type="SUPFAM" id="SSF75005">
    <property type="entry name" value="Arabinanase/levansucrase/invertase"/>
    <property type="match status" value="1"/>
</dbReference>
<reference evidence="4" key="1">
    <citation type="journal article" date="2021" name="PeerJ">
        <title>Extensive microbial diversity within the chicken gut microbiome revealed by metagenomics and culture.</title>
        <authorList>
            <person name="Gilroy R."/>
            <person name="Ravi A."/>
            <person name="Getino M."/>
            <person name="Pursley I."/>
            <person name="Horton D.L."/>
            <person name="Alikhan N.F."/>
            <person name="Baker D."/>
            <person name="Gharbi K."/>
            <person name="Hall N."/>
            <person name="Watson M."/>
            <person name="Adriaenssens E.M."/>
            <person name="Foster-Nyarko E."/>
            <person name="Jarju S."/>
            <person name="Secka A."/>
            <person name="Antonio M."/>
            <person name="Oren A."/>
            <person name="Chaudhuri R.R."/>
            <person name="La Ragione R."/>
            <person name="Hildebrand F."/>
            <person name="Pallen M.J."/>
        </authorList>
    </citation>
    <scope>NUCLEOTIDE SEQUENCE</scope>
    <source>
        <strain evidence="4">ChiHecec2B26-7398</strain>
    </source>
</reference>
<dbReference type="EMBL" id="DXEI01000116">
    <property type="protein sequence ID" value="HIX95315.1"/>
    <property type="molecule type" value="Genomic_DNA"/>
</dbReference>
<accession>A0A9D2BUA7</accession>
<dbReference type="CDD" id="cd18612">
    <property type="entry name" value="GH130_Lin0857-like"/>
    <property type="match status" value="1"/>
</dbReference>
<dbReference type="InterPro" id="IPR023296">
    <property type="entry name" value="Glyco_hydro_beta-prop_sf"/>
</dbReference>
<dbReference type="AlphaFoldDB" id="A0A9D2BUA7"/>
<organism evidence="4 5">
    <name type="scientific">Candidatus Gemmiger excrementipullorum</name>
    <dbReference type="NCBI Taxonomy" id="2838610"/>
    <lineage>
        <taxon>Bacteria</taxon>
        <taxon>Bacillati</taxon>
        <taxon>Bacillota</taxon>
        <taxon>Clostridia</taxon>
        <taxon>Eubacteriales</taxon>
        <taxon>Gemmiger</taxon>
    </lineage>
</organism>
<gene>
    <name evidence="4" type="ORF">H9846_07635</name>
</gene>
<evidence type="ECO:0000313" key="4">
    <source>
        <dbReference type="EMBL" id="HIX95315.1"/>
    </source>
</evidence>
<dbReference type="Gene3D" id="2.115.10.20">
    <property type="entry name" value="Glycosyl hydrolase domain, family 43"/>
    <property type="match status" value="1"/>
</dbReference>
<dbReference type="PANTHER" id="PTHR34106">
    <property type="entry name" value="GLYCOSIDASE"/>
    <property type="match status" value="1"/>
</dbReference>
<evidence type="ECO:0000256" key="2">
    <source>
        <dbReference type="ARBA" id="ARBA00022679"/>
    </source>
</evidence>
<proteinExistence type="inferred from homology"/>
<evidence type="ECO:0000313" key="5">
    <source>
        <dbReference type="Proteomes" id="UP000886751"/>
    </source>
</evidence>
<dbReference type="GO" id="GO:0016757">
    <property type="term" value="F:glycosyltransferase activity"/>
    <property type="evidence" value="ECO:0007669"/>
    <property type="project" value="UniProtKB-KW"/>
</dbReference>
<comment type="similarity">
    <text evidence="3">Belongs to the glycosyl hydrolase 130 family.</text>
</comment>